<organism evidence="3 4">
    <name type="scientific">Micromonospora auratinigra</name>
    <dbReference type="NCBI Taxonomy" id="261654"/>
    <lineage>
        <taxon>Bacteria</taxon>
        <taxon>Bacillati</taxon>
        <taxon>Actinomycetota</taxon>
        <taxon>Actinomycetes</taxon>
        <taxon>Micromonosporales</taxon>
        <taxon>Micromonosporaceae</taxon>
        <taxon>Micromonospora</taxon>
    </lineage>
</organism>
<keyword evidence="4" id="KW-1185">Reference proteome</keyword>
<protein>
    <submittedName>
        <fullName evidence="3">Uncharacterized protein</fullName>
    </submittedName>
</protein>
<reference evidence="4" key="1">
    <citation type="submission" date="2016-06" db="EMBL/GenBank/DDBJ databases">
        <authorList>
            <person name="Varghese N."/>
            <person name="Submissions Spin"/>
        </authorList>
    </citation>
    <scope>NUCLEOTIDE SEQUENCE [LARGE SCALE GENOMIC DNA]</scope>
    <source>
        <strain evidence="4">DSM 44815</strain>
    </source>
</reference>
<dbReference type="Proteomes" id="UP000199385">
    <property type="component" value="Chromosome I"/>
</dbReference>
<evidence type="ECO:0000256" key="2">
    <source>
        <dbReference type="SAM" id="Phobius"/>
    </source>
</evidence>
<dbReference type="PATRIC" id="fig|261654.4.peg.2954"/>
<dbReference type="STRING" id="261654.GA0070611_2904"/>
<feature type="transmembrane region" description="Helical" evidence="2">
    <location>
        <begin position="165"/>
        <end position="186"/>
    </location>
</feature>
<proteinExistence type="predicted"/>
<keyword evidence="2" id="KW-1133">Transmembrane helix</keyword>
<feature type="compositionally biased region" description="Low complexity" evidence="1">
    <location>
        <begin position="8"/>
        <end position="17"/>
    </location>
</feature>
<feature type="transmembrane region" description="Helical" evidence="2">
    <location>
        <begin position="71"/>
        <end position="91"/>
    </location>
</feature>
<dbReference type="RefSeq" id="WP_197675930.1">
    <property type="nucleotide sequence ID" value="NZ_LT594323.1"/>
</dbReference>
<feature type="compositionally biased region" description="Low complexity" evidence="1">
    <location>
        <begin position="25"/>
        <end position="42"/>
    </location>
</feature>
<dbReference type="AlphaFoldDB" id="A0A1A8ZMN0"/>
<keyword evidence="2" id="KW-0472">Membrane</keyword>
<evidence type="ECO:0000313" key="3">
    <source>
        <dbReference type="EMBL" id="SBT45080.1"/>
    </source>
</evidence>
<name>A0A1A8ZMN0_9ACTN</name>
<accession>A0A1A8ZMN0</accession>
<evidence type="ECO:0000313" key="4">
    <source>
        <dbReference type="Proteomes" id="UP000199385"/>
    </source>
</evidence>
<keyword evidence="2" id="KW-0812">Transmembrane</keyword>
<evidence type="ECO:0000256" key="1">
    <source>
        <dbReference type="SAM" id="MobiDB-lite"/>
    </source>
</evidence>
<feature type="transmembrane region" description="Helical" evidence="2">
    <location>
        <begin position="103"/>
        <end position="124"/>
    </location>
</feature>
<dbReference type="EMBL" id="LT594323">
    <property type="protein sequence ID" value="SBT45080.1"/>
    <property type="molecule type" value="Genomic_DNA"/>
</dbReference>
<feature type="region of interest" description="Disordered" evidence="1">
    <location>
        <begin position="1"/>
        <end position="42"/>
    </location>
</feature>
<gene>
    <name evidence="3" type="ORF">GA0070611_2904</name>
</gene>
<sequence length="190" mass="21425">MSASGRTGRVAVLPAPRRAGRAGERATVGRRPPRRAPATPDPVAEGAQLERYKYILQQLHVLNENVYRFLALYQTLATTLVGAALALFVGYRKWEIDPATARAGVLGLLWLVTIVAAFTILLIVTGVLNWLDYRREECELTDGMIFPGFRRAPRVGNLRRWYETYIVLFIACSIGFMWWYALSLILPAMR</sequence>